<keyword evidence="2" id="KW-1185">Reference proteome</keyword>
<accession>A0AA35XE93</accession>
<dbReference type="SUPFAM" id="SSF53850">
    <property type="entry name" value="Periplasmic binding protein-like II"/>
    <property type="match status" value="1"/>
</dbReference>
<evidence type="ECO:0000313" key="2">
    <source>
        <dbReference type="Proteomes" id="UP001174909"/>
    </source>
</evidence>
<dbReference type="Proteomes" id="UP001174909">
    <property type="component" value="Unassembled WGS sequence"/>
</dbReference>
<name>A0AA35XE93_GEOBA</name>
<dbReference type="PANTHER" id="PTHR30024">
    <property type="entry name" value="ALIPHATIC SULFONATES-BINDING PROTEIN-RELATED"/>
    <property type="match status" value="1"/>
</dbReference>
<dbReference type="EMBL" id="CASHTH010004159">
    <property type="protein sequence ID" value="CAI8054219.1"/>
    <property type="molecule type" value="Genomic_DNA"/>
</dbReference>
<proteinExistence type="predicted"/>
<comment type="caution">
    <text evidence="1">The sequence shown here is derived from an EMBL/GenBank/DDBJ whole genome shotgun (WGS) entry which is preliminary data.</text>
</comment>
<evidence type="ECO:0000313" key="1">
    <source>
        <dbReference type="EMBL" id="CAI8054219.1"/>
    </source>
</evidence>
<dbReference type="AlphaFoldDB" id="A0AA35XE93"/>
<protein>
    <submittedName>
        <fullName evidence="1">4,5-dihydroxyphthalate decarboxylase</fullName>
    </submittedName>
</protein>
<organism evidence="1 2">
    <name type="scientific">Geodia barretti</name>
    <name type="common">Barrett's horny sponge</name>
    <dbReference type="NCBI Taxonomy" id="519541"/>
    <lineage>
        <taxon>Eukaryota</taxon>
        <taxon>Metazoa</taxon>
        <taxon>Porifera</taxon>
        <taxon>Demospongiae</taxon>
        <taxon>Heteroscleromorpha</taxon>
        <taxon>Tetractinellida</taxon>
        <taxon>Astrophorina</taxon>
        <taxon>Geodiidae</taxon>
        <taxon>Geodia</taxon>
    </lineage>
</organism>
<dbReference type="Gene3D" id="3.40.190.10">
    <property type="entry name" value="Periplasmic binding protein-like II"/>
    <property type="match status" value="1"/>
</dbReference>
<reference evidence="1" key="1">
    <citation type="submission" date="2023-03" db="EMBL/GenBank/DDBJ databases">
        <authorList>
            <person name="Steffen K."/>
            <person name="Cardenas P."/>
        </authorList>
    </citation>
    <scope>NUCLEOTIDE SEQUENCE</scope>
</reference>
<dbReference type="Pfam" id="PF12974">
    <property type="entry name" value="Phosphonate-bd"/>
    <property type="match status" value="1"/>
</dbReference>
<gene>
    <name evidence="1" type="ORF">GBAR_LOCUS29618</name>
</gene>
<sequence length="311" mass="33918">MSDLVLRTAMGNYGHTTPLKDGTITSPAFSMEQIEVSPVTSIFRRMVRELEFDVAEMALSTYLCARAHGKQFTGVPIFLTRAFYHGGIVVNRKSGIESPKDLEGKRFGVRSYTLTPGVWTRGLLQTRYGVDLDAVTWVLSGDEHVAEYVAPANVVSSSNNNLGEMLLSGEIDAAIGAGPVDSPDIRPLFAEPDAADAAWHRETGVYPISHMLVVKNAALDANPDLAGELFETFNTARALYLGKLRSGDAAGPEDRVLHKMVDMVGEDPIPYGVESSRKTLETFVGFNVEQKVIPEAIAVDELFPEETLSLR</sequence>